<feature type="compositionally biased region" description="Low complexity" evidence="10">
    <location>
        <begin position="325"/>
        <end position="335"/>
    </location>
</feature>
<dbReference type="SUPFAM" id="SSF56204">
    <property type="entry name" value="Hect, E3 ligase catalytic domain"/>
    <property type="match status" value="1"/>
</dbReference>
<evidence type="ECO:0000256" key="8">
    <source>
        <dbReference type="PIRSR" id="PIRSR001569-1"/>
    </source>
</evidence>
<dbReference type="InterPro" id="IPR035892">
    <property type="entry name" value="C2_domain_sf"/>
</dbReference>
<dbReference type="InterPro" id="IPR001202">
    <property type="entry name" value="WW_dom"/>
</dbReference>
<dbReference type="FunFam" id="3.30.2410.10:FF:000002">
    <property type="entry name" value="E3 ubiquitin-protein ligase HECW2"/>
    <property type="match status" value="1"/>
</dbReference>
<keyword evidence="4" id="KW-0808">Transferase</keyword>
<comment type="pathway">
    <text evidence="2">Protein modification; protein ubiquitination.</text>
</comment>
<dbReference type="Gene3D" id="2.60.40.150">
    <property type="entry name" value="C2 domain"/>
    <property type="match status" value="1"/>
</dbReference>
<dbReference type="GO" id="GO:0005112">
    <property type="term" value="F:Notch binding"/>
    <property type="evidence" value="ECO:0007669"/>
    <property type="project" value="UniProtKB-ARBA"/>
</dbReference>
<feature type="domain" description="WW" evidence="12">
    <location>
        <begin position="445"/>
        <end position="478"/>
    </location>
</feature>
<dbReference type="FunFam" id="2.20.70.10:FF:000146">
    <property type="entry name" value="E3 ubiquitin-protein ligase"/>
    <property type="match status" value="1"/>
</dbReference>
<feature type="domain" description="C2" evidence="11">
    <location>
        <begin position="1"/>
        <end position="111"/>
    </location>
</feature>
<dbReference type="GO" id="GO:0016567">
    <property type="term" value="P:protein ubiquitination"/>
    <property type="evidence" value="ECO:0007669"/>
    <property type="project" value="UniProtKB-UniPathway"/>
</dbReference>
<dbReference type="CDD" id="cd04021">
    <property type="entry name" value="C2_E3_ubiquitin_ligase"/>
    <property type="match status" value="1"/>
</dbReference>
<dbReference type="CDD" id="cd00078">
    <property type="entry name" value="HECTc"/>
    <property type="match status" value="1"/>
</dbReference>
<dbReference type="Gene3D" id="3.30.2410.10">
    <property type="entry name" value="Hect, E3 ligase catalytic domain"/>
    <property type="match status" value="1"/>
</dbReference>
<dbReference type="GO" id="GO:0045746">
    <property type="term" value="P:negative regulation of Notch signaling pathway"/>
    <property type="evidence" value="ECO:0007669"/>
    <property type="project" value="UniProtKB-ARBA"/>
</dbReference>
<dbReference type="UniPathway" id="UPA00143"/>
<evidence type="ECO:0000259" key="13">
    <source>
        <dbReference type="PROSITE" id="PS50237"/>
    </source>
</evidence>
<evidence type="ECO:0000259" key="12">
    <source>
        <dbReference type="PROSITE" id="PS50020"/>
    </source>
</evidence>
<dbReference type="Gene3D" id="3.30.2160.10">
    <property type="entry name" value="Hect, E3 ligase catalytic domain"/>
    <property type="match status" value="1"/>
</dbReference>
<dbReference type="GO" id="GO:0008586">
    <property type="term" value="P:imaginal disc-derived wing vein morphogenesis"/>
    <property type="evidence" value="ECO:0007669"/>
    <property type="project" value="UniProtKB-ARBA"/>
</dbReference>
<proteinExistence type="predicted"/>
<name>A0A834XVF5_APHGI</name>
<dbReference type="FunFam" id="3.90.1750.10:FF:000002">
    <property type="entry name" value="E3 ubiquitin-protein ligase"/>
    <property type="match status" value="1"/>
</dbReference>
<dbReference type="PROSITE" id="PS01159">
    <property type="entry name" value="WW_DOMAIN_1"/>
    <property type="match status" value="4"/>
</dbReference>
<dbReference type="Pfam" id="PF00168">
    <property type="entry name" value="C2"/>
    <property type="match status" value="1"/>
</dbReference>
<evidence type="ECO:0000256" key="2">
    <source>
        <dbReference type="ARBA" id="ARBA00004906"/>
    </source>
</evidence>
<dbReference type="AlphaFoldDB" id="A0A834XVF5"/>
<dbReference type="GO" id="GO:0043161">
    <property type="term" value="P:proteasome-mediated ubiquitin-dependent protein catabolic process"/>
    <property type="evidence" value="ECO:0007669"/>
    <property type="project" value="TreeGrafter"/>
</dbReference>
<evidence type="ECO:0000256" key="9">
    <source>
        <dbReference type="PROSITE-ProRule" id="PRU00104"/>
    </source>
</evidence>
<dbReference type="SMART" id="SM00119">
    <property type="entry name" value="HECTc"/>
    <property type="match status" value="1"/>
</dbReference>
<evidence type="ECO:0000256" key="6">
    <source>
        <dbReference type="ARBA" id="ARBA00022786"/>
    </source>
</evidence>
<sequence>MSQCELDSTSPGYHQLSVKIESAALRSSSFLKPNPYVEFTVDEKNSRKTEVCKATYQPKWNEKFTILITPYSELHFRLLDHSAFRKDTIIGEKRLNLFQILTHYNGKLENLELTLDLVNENKHDSSLTKVGDLVTLFDGLKIDMTNIILPQIDSRQSSQCTITCNLPLGAANNDAHNRSILNGGVRALMRGQGTENTAPSIQRSSSNILHDINYTAGAIQPSTENNGRFIITNGSISAIGGGEVASSRLSTDLMLTGQNTVTTSTPIRIPSDAYIINRTMGNTSSGVCRVTDDAAQSEQNISSLTRVSDNNNSAIIRNSISIPSNSTTTVTRVSNDGNDDGRRNSQIVNASRLPEETTTTNASSTSTATTTTASTGAGASAATTVTAGTAEVATAGSAQAAGTAAAETPEDEQPLPAGWDMRYDVYRRRYYVDHNTRSTSWERPQPLPAGWELRRDPRGRIYYVDHNTRSTTWQRPNSERLQHFQHWQGERQFVVQQGNQRFLYNQNGDGQAIVSTGTSAAIVTDDDDVLGPLPAGWERRKQPEGRIYFVNHKNRTTQWEDPRTQGQETGIDELPLPDGWEIRLTEDGVRYFVDHNTRTTTFQDPRPGAPKGPKGIYRVPRAYERSFRWKLSQFRFLCQTNSLPNHIKISITRQTLFEDSYHQIMNAEAFALRRRLYIIFKGEEGLDYGGVSREWFFLVSHEVLNPMYCLFEYANKSNYSLQINPASYVNPDHLQYFKFIGRFIAMALYHGRFIYSGFTMPFYKRMLNKKLIMKDIESIDPEFYKSLVWIKENNIDECGLELYYSVDFEILGQVIHHELKEGGDQIRVVEENKEEYMRLMTEWRMTRGIEDQTKAFLEGFNSVVPLEWLKYFDERELELMLCGMQEIDVDDWQRNSIYRHYTRNSRQVGWFWQFVRTTDNEKRARLLQFVTGTCRVPVGGFAELMGSNGPQRFCIEKVGKDTWLPRSHTCFNRLDLPPYKSFDQMVEKLNYAIEETEGFGQE</sequence>
<evidence type="ECO:0000313" key="15">
    <source>
        <dbReference type="Proteomes" id="UP000639338"/>
    </source>
</evidence>
<dbReference type="InterPro" id="IPR000569">
    <property type="entry name" value="HECT_dom"/>
</dbReference>
<gene>
    <name evidence="14" type="ORF">HCN44_005215</name>
</gene>
<feature type="compositionally biased region" description="Low complexity" evidence="10">
    <location>
        <begin position="357"/>
        <end position="379"/>
    </location>
</feature>
<dbReference type="GO" id="GO:0061630">
    <property type="term" value="F:ubiquitin protein ligase activity"/>
    <property type="evidence" value="ECO:0007669"/>
    <property type="project" value="UniProtKB-EC"/>
</dbReference>
<dbReference type="InterPro" id="IPR050409">
    <property type="entry name" value="E3_ubiq-protein_ligase"/>
</dbReference>
<comment type="caution">
    <text evidence="14">The sequence shown here is derived from an EMBL/GenBank/DDBJ whole genome shotgun (WGS) entry which is preliminary data.</text>
</comment>
<dbReference type="InterPro" id="IPR035983">
    <property type="entry name" value="Hect_E3_ubiquitin_ligase"/>
</dbReference>
<feature type="domain" description="WW" evidence="12">
    <location>
        <begin position="413"/>
        <end position="446"/>
    </location>
</feature>
<evidence type="ECO:0000256" key="1">
    <source>
        <dbReference type="ARBA" id="ARBA00000885"/>
    </source>
</evidence>
<keyword evidence="6 9" id="KW-0833">Ubl conjugation pathway</keyword>
<dbReference type="GO" id="GO:0005737">
    <property type="term" value="C:cytoplasm"/>
    <property type="evidence" value="ECO:0007669"/>
    <property type="project" value="UniProtKB-ARBA"/>
</dbReference>
<dbReference type="InterPro" id="IPR000008">
    <property type="entry name" value="C2_dom"/>
</dbReference>
<dbReference type="PIRSF" id="PIRSF001569">
    <property type="entry name" value="E3_ub_ligase_SMURF1"/>
    <property type="match status" value="1"/>
</dbReference>
<dbReference type="GO" id="GO:0045879">
    <property type="term" value="P:negative regulation of smoothened signaling pathway"/>
    <property type="evidence" value="ECO:0007669"/>
    <property type="project" value="UniProtKB-ARBA"/>
</dbReference>
<dbReference type="SUPFAM" id="SSF51045">
    <property type="entry name" value="WW domain"/>
    <property type="match status" value="4"/>
</dbReference>
<evidence type="ECO:0000256" key="10">
    <source>
        <dbReference type="SAM" id="MobiDB-lite"/>
    </source>
</evidence>
<evidence type="ECO:0000256" key="7">
    <source>
        <dbReference type="ARBA" id="ARBA00022976"/>
    </source>
</evidence>
<reference evidence="14 15" key="1">
    <citation type="submission" date="2020-08" db="EMBL/GenBank/DDBJ databases">
        <title>Aphidius gifuensis genome sequencing and assembly.</title>
        <authorList>
            <person name="Du Z."/>
        </authorList>
    </citation>
    <scope>NUCLEOTIDE SEQUENCE [LARGE SCALE GENOMIC DNA]</scope>
    <source>
        <strain evidence="14">YNYX2018</strain>
        <tissue evidence="14">Adults</tissue>
    </source>
</reference>
<dbReference type="Gene3D" id="3.90.1750.10">
    <property type="entry name" value="Hect, E3 ligase catalytic domains"/>
    <property type="match status" value="1"/>
</dbReference>
<dbReference type="SMART" id="SM00456">
    <property type="entry name" value="WW"/>
    <property type="match status" value="4"/>
</dbReference>
<dbReference type="GO" id="GO:0007219">
    <property type="term" value="P:Notch signaling pathway"/>
    <property type="evidence" value="ECO:0007669"/>
    <property type="project" value="UniProtKB-KW"/>
</dbReference>
<dbReference type="EC" id="2.3.2.26" evidence="3"/>
<dbReference type="SMART" id="SM00239">
    <property type="entry name" value="C2"/>
    <property type="match status" value="1"/>
</dbReference>
<keyword evidence="15" id="KW-1185">Reference proteome</keyword>
<feature type="domain" description="HECT" evidence="13">
    <location>
        <begin position="668"/>
        <end position="1002"/>
    </location>
</feature>
<feature type="domain" description="WW" evidence="12">
    <location>
        <begin position="574"/>
        <end position="607"/>
    </location>
</feature>
<evidence type="ECO:0000313" key="14">
    <source>
        <dbReference type="EMBL" id="KAF7992871.1"/>
    </source>
</evidence>
<dbReference type="InterPro" id="IPR024928">
    <property type="entry name" value="E3_ub_ligase_SMURF1"/>
</dbReference>
<evidence type="ECO:0000256" key="3">
    <source>
        <dbReference type="ARBA" id="ARBA00012485"/>
    </source>
</evidence>
<dbReference type="PROSITE" id="PS50237">
    <property type="entry name" value="HECT"/>
    <property type="match status" value="1"/>
</dbReference>
<dbReference type="PROSITE" id="PS50004">
    <property type="entry name" value="C2"/>
    <property type="match status" value="1"/>
</dbReference>
<dbReference type="EMBL" id="JACMRX010000003">
    <property type="protein sequence ID" value="KAF7992871.1"/>
    <property type="molecule type" value="Genomic_DNA"/>
</dbReference>
<dbReference type="FunFam" id="2.20.70.10:FF:000005">
    <property type="entry name" value="E3 ubiquitin-protein ligase"/>
    <property type="match status" value="1"/>
</dbReference>
<dbReference type="Pfam" id="PF00397">
    <property type="entry name" value="WW"/>
    <property type="match status" value="4"/>
</dbReference>
<dbReference type="FunFam" id="2.60.40.150:FF:000221">
    <property type="entry name" value="E3 ubiquitin-protein ligase"/>
    <property type="match status" value="1"/>
</dbReference>
<dbReference type="PROSITE" id="PS50020">
    <property type="entry name" value="WW_DOMAIN_2"/>
    <property type="match status" value="4"/>
</dbReference>
<protein>
    <recommendedName>
        <fullName evidence="3">HECT-type E3 ubiquitin transferase</fullName>
        <ecNumber evidence="3">2.3.2.26</ecNumber>
    </recommendedName>
</protein>
<accession>A0A834XVF5</accession>
<feature type="domain" description="WW" evidence="12">
    <location>
        <begin position="531"/>
        <end position="564"/>
    </location>
</feature>
<comment type="catalytic activity">
    <reaction evidence="1">
        <text>S-ubiquitinyl-[E2 ubiquitin-conjugating enzyme]-L-cysteine + [acceptor protein]-L-lysine = [E2 ubiquitin-conjugating enzyme]-L-cysteine + N(6)-ubiquitinyl-[acceptor protein]-L-lysine.</text>
        <dbReference type="EC" id="2.3.2.26"/>
    </reaction>
</comment>
<dbReference type="CDD" id="cd00201">
    <property type="entry name" value="WW"/>
    <property type="match status" value="3"/>
</dbReference>
<dbReference type="OrthoDB" id="423283at2759"/>
<evidence type="ECO:0000256" key="4">
    <source>
        <dbReference type="ARBA" id="ARBA00022679"/>
    </source>
</evidence>
<dbReference type="FunFam" id="3.90.1750.10:FF:000026">
    <property type="entry name" value="E3 ubiquitin-protein ligase HACE1"/>
    <property type="match status" value="1"/>
</dbReference>
<dbReference type="Gene3D" id="2.20.70.10">
    <property type="match status" value="3"/>
</dbReference>
<dbReference type="GO" id="GO:0031623">
    <property type="term" value="P:receptor internalization"/>
    <property type="evidence" value="ECO:0007669"/>
    <property type="project" value="UniProtKB-ARBA"/>
</dbReference>
<feature type="active site" description="Glycyl thioester intermediate" evidence="8 9">
    <location>
        <position position="970"/>
    </location>
</feature>
<dbReference type="GO" id="GO:0045807">
    <property type="term" value="P:positive regulation of endocytosis"/>
    <property type="evidence" value="ECO:0007669"/>
    <property type="project" value="UniProtKB-ARBA"/>
</dbReference>
<evidence type="ECO:0000256" key="5">
    <source>
        <dbReference type="ARBA" id="ARBA00022737"/>
    </source>
</evidence>
<dbReference type="PANTHER" id="PTHR11254">
    <property type="entry name" value="HECT DOMAIN UBIQUITIN-PROTEIN LIGASE"/>
    <property type="match status" value="1"/>
</dbReference>
<organism evidence="14 15">
    <name type="scientific">Aphidius gifuensis</name>
    <name type="common">Parasitoid wasp</name>
    <dbReference type="NCBI Taxonomy" id="684658"/>
    <lineage>
        <taxon>Eukaryota</taxon>
        <taxon>Metazoa</taxon>
        <taxon>Ecdysozoa</taxon>
        <taxon>Arthropoda</taxon>
        <taxon>Hexapoda</taxon>
        <taxon>Insecta</taxon>
        <taxon>Pterygota</taxon>
        <taxon>Neoptera</taxon>
        <taxon>Endopterygota</taxon>
        <taxon>Hymenoptera</taxon>
        <taxon>Apocrita</taxon>
        <taxon>Ichneumonoidea</taxon>
        <taxon>Braconidae</taxon>
        <taxon>Aphidiinae</taxon>
        <taxon>Aphidius</taxon>
    </lineage>
</organism>
<keyword evidence="7" id="KW-0914">Notch signaling pathway</keyword>
<dbReference type="Pfam" id="PF00632">
    <property type="entry name" value="HECT"/>
    <property type="match status" value="1"/>
</dbReference>
<evidence type="ECO:0000259" key="11">
    <source>
        <dbReference type="PROSITE" id="PS50004"/>
    </source>
</evidence>
<dbReference type="FunFam" id="3.30.2160.10:FF:000003">
    <property type="entry name" value="E3 ubiquitin-protein ligase"/>
    <property type="match status" value="1"/>
</dbReference>
<dbReference type="PANTHER" id="PTHR11254:SF429">
    <property type="entry name" value="E3 UBIQUITIN-PROTEIN LIGASE SU(DX)"/>
    <property type="match status" value="1"/>
</dbReference>
<dbReference type="InterPro" id="IPR036020">
    <property type="entry name" value="WW_dom_sf"/>
</dbReference>
<keyword evidence="5" id="KW-0677">Repeat</keyword>
<dbReference type="SUPFAM" id="SSF49562">
    <property type="entry name" value="C2 domain (Calcium/lipid-binding domain, CaLB)"/>
    <property type="match status" value="1"/>
</dbReference>
<dbReference type="Proteomes" id="UP000639338">
    <property type="component" value="Unassembled WGS sequence"/>
</dbReference>
<feature type="region of interest" description="Disordered" evidence="10">
    <location>
        <begin position="325"/>
        <end position="379"/>
    </location>
</feature>